<evidence type="ECO:0000313" key="2">
    <source>
        <dbReference type="Proteomes" id="UP000320216"/>
    </source>
</evidence>
<gene>
    <name evidence="1" type="ORF">FPZ11_15375</name>
</gene>
<dbReference type="Pfam" id="PF01547">
    <property type="entry name" value="SBP_bac_1"/>
    <property type="match status" value="1"/>
</dbReference>
<dbReference type="InterPro" id="IPR050490">
    <property type="entry name" value="Bact_solute-bd_prot1"/>
</dbReference>
<dbReference type="EMBL" id="CP042305">
    <property type="protein sequence ID" value="QDZ15967.1"/>
    <property type="molecule type" value="Genomic_DNA"/>
</dbReference>
<proteinExistence type="predicted"/>
<reference evidence="1 2" key="1">
    <citation type="submission" date="2019-07" db="EMBL/GenBank/DDBJ databases">
        <title>Full genome sequence of Humibacter sp. WJ7-1.</title>
        <authorList>
            <person name="Im W.-T."/>
        </authorList>
    </citation>
    <scope>NUCLEOTIDE SEQUENCE [LARGE SCALE GENOMIC DNA]</scope>
    <source>
        <strain evidence="1 2">WJ7-1</strain>
    </source>
</reference>
<organism evidence="1 2">
    <name type="scientific">Humibacter ginsenosidimutans</name>
    <dbReference type="NCBI Taxonomy" id="2599293"/>
    <lineage>
        <taxon>Bacteria</taxon>
        <taxon>Bacillati</taxon>
        <taxon>Actinomycetota</taxon>
        <taxon>Actinomycetes</taxon>
        <taxon>Micrococcales</taxon>
        <taxon>Microbacteriaceae</taxon>
        <taxon>Humibacter</taxon>
    </lineage>
</organism>
<sequence>MVSLTRTRWECFYACNRFRKESWQCRHGVEGLTLQSPSNGRPVDLRTALTRRRVLQGILLTAAVPLGTSLLTGCGSGTPGQPAGDGSSNGRKVINFWSQQFEDWQSAWEKKHVAAFNASQKKFQVNLQIVPADAWAQKLKAAQAAGNGPDVYTISYGNIGSAVSTGALAPLNDLIKGQYLDDIDPSIAKFVSAKSSPSASLKQYAYPWLVEPSTVMFYRKDLFQAAGLDPDKPPTRWDQLPDIAAKLKKGNVYGLGTASVAADLSWSSWGLQQNAAGHYPVKTDWSSADPTIAPYQELANFYKSLYTSGGMPKQALSAYADGTPLGQGKLAMQITGSWFIGLLRQQFPKMEDKIAAAPMVSIDGDQTRPTATLGGWTLAIDAKSKVQEGAADFITYMLASGDDVMMDYFKASGWSKYATRTSIVKAIDADSSAQADPFRKLITDKIVKYGVPEATYPIDLSTDMATAIEKTMKGTSADQALATAKQQMNQYINNNKLVGTNTQSSVQSGS</sequence>
<dbReference type="OrthoDB" id="366726at2"/>
<keyword evidence="2" id="KW-1185">Reference proteome</keyword>
<dbReference type="KEGG" id="huw:FPZ11_15375"/>
<accession>A0A5B8M5R4</accession>
<dbReference type="Gene3D" id="3.40.190.10">
    <property type="entry name" value="Periplasmic binding protein-like II"/>
    <property type="match status" value="2"/>
</dbReference>
<dbReference type="InterPro" id="IPR006059">
    <property type="entry name" value="SBP"/>
</dbReference>
<dbReference type="AlphaFoldDB" id="A0A5B8M5R4"/>
<dbReference type="CDD" id="cd13585">
    <property type="entry name" value="PBP2_TMBP_like"/>
    <property type="match status" value="1"/>
</dbReference>
<dbReference type="Proteomes" id="UP000320216">
    <property type="component" value="Chromosome"/>
</dbReference>
<dbReference type="SUPFAM" id="SSF53850">
    <property type="entry name" value="Periplasmic binding protein-like II"/>
    <property type="match status" value="1"/>
</dbReference>
<name>A0A5B8M5R4_9MICO</name>
<protein>
    <submittedName>
        <fullName evidence="1">Sugar ABC transporter substrate-binding protein</fullName>
    </submittedName>
</protein>
<dbReference type="PANTHER" id="PTHR43649:SF12">
    <property type="entry name" value="DIACETYLCHITOBIOSE BINDING PROTEIN DASA"/>
    <property type="match status" value="1"/>
</dbReference>
<dbReference type="PANTHER" id="PTHR43649">
    <property type="entry name" value="ARABINOSE-BINDING PROTEIN-RELATED"/>
    <property type="match status" value="1"/>
</dbReference>
<evidence type="ECO:0000313" key="1">
    <source>
        <dbReference type="EMBL" id="QDZ15967.1"/>
    </source>
</evidence>